<protein>
    <submittedName>
        <fullName evidence="2">Uncharacterized protein</fullName>
    </submittedName>
</protein>
<feature type="compositionally biased region" description="Basic and acidic residues" evidence="1">
    <location>
        <begin position="40"/>
        <end position="59"/>
    </location>
</feature>
<sequence length="485" mass="52422">MSGYSAFGPRGASTSYQGESSGLGDYDFLPPQEEEEGEELVERDRGGHVIAERRTEQRQQSKQPRQKSQAAEGHTEEERARIAAVEILPMILANPPSIPAAMKSSELNQRHTLLRISPHDHDDYLVTAGPATQPDTSTRVINALEELKGHVEELAGAYSTSQGALDSIIQFVQWQSPEEGILLASVGLSCGSTRTDPLAIILKREDIDDEVAWRFHNLLPLAAAPGQWYSSLDAALESKPMTAPTERRQEQGISGSLSLRQGETEQGQSPSPGAILGSISKTAAVSAAVAGSSSCQSITTATTDEAGDEEGKDKKMQYLYTNAEDFWGGWEGDEERPDGSDVTVEADCAPADEAKEEDDYWDSYGTSGVPEDDEQESGGGDPLDSRDLGATGIARPAVPASVDAVKPSSHPTTDSSIIEHPPFVRASHQPPHERHARTLMRSLVGLVQEGPEPVGEEEFLRWAREAFREDQLEREKATRAIGGKG</sequence>
<dbReference type="Proteomes" id="UP000245942">
    <property type="component" value="Unassembled WGS sequence"/>
</dbReference>
<dbReference type="STRING" id="1684307.A0A316U4Q7"/>
<evidence type="ECO:0000256" key="1">
    <source>
        <dbReference type="SAM" id="MobiDB-lite"/>
    </source>
</evidence>
<feature type="region of interest" description="Disordered" evidence="1">
    <location>
        <begin position="327"/>
        <end position="432"/>
    </location>
</feature>
<keyword evidence="3" id="KW-1185">Reference proteome</keyword>
<dbReference type="GeneID" id="37014326"/>
<feature type="compositionally biased region" description="Low complexity" evidence="1">
    <location>
        <begin position="290"/>
        <end position="304"/>
    </location>
</feature>
<reference evidence="2 3" key="1">
    <citation type="journal article" date="2018" name="Mol. Biol. Evol.">
        <title>Broad Genomic Sampling Reveals a Smut Pathogenic Ancestry of the Fungal Clade Ustilaginomycotina.</title>
        <authorList>
            <person name="Kijpornyongpan T."/>
            <person name="Mondo S.J."/>
            <person name="Barry K."/>
            <person name="Sandor L."/>
            <person name="Lee J."/>
            <person name="Lipzen A."/>
            <person name="Pangilinan J."/>
            <person name="LaButti K."/>
            <person name="Hainaut M."/>
            <person name="Henrissat B."/>
            <person name="Grigoriev I.V."/>
            <person name="Spatafora J.W."/>
            <person name="Aime M.C."/>
        </authorList>
    </citation>
    <scope>NUCLEOTIDE SEQUENCE [LARGE SCALE GENOMIC DNA]</scope>
    <source>
        <strain evidence="2 3">MCA 4718</strain>
    </source>
</reference>
<evidence type="ECO:0000313" key="2">
    <source>
        <dbReference type="EMBL" id="PWN20236.1"/>
    </source>
</evidence>
<accession>A0A316U4Q7</accession>
<evidence type="ECO:0000313" key="3">
    <source>
        <dbReference type="Proteomes" id="UP000245942"/>
    </source>
</evidence>
<dbReference type="AlphaFoldDB" id="A0A316U4Q7"/>
<gene>
    <name evidence="2" type="ORF">BCV69DRAFT_283114</name>
</gene>
<feature type="region of interest" description="Disordered" evidence="1">
    <location>
        <begin position="290"/>
        <end position="313"/>
    </location>
</feature>
<feature type="region of interest" description="Disordered" evidence="1">
    <location>
        <begin position="1"/>
        <end position="78"/>
    </location>
</feature>
<organism evidence="2 3">
    <name type="scientific">Pseudomicrostroma glucosiphilum</name>
    <dbReference type="NCBI Taxonomy" id="1684307"/>
    <lineage>
        <taxon>Eukaryota</taxon>
        <taxon>Fungi</taxon>
        <taxon>Dikarya</taxon>
        <taxon>Basidiomycota</taxon>
        <taxon>Ustilaginomycotina</taxon>
        <taxon>Exobasidiomycetes</taxon>
        <taxon>Microstromatales</taxon>
        <taxon>Microstromatales incertae sedis</taxon>
        <taxon>Pseudomicrostroma</taxon>
    </lineage>
</organism>
<name>A0A316U4Q7_9BASI</name>
<feature type="compositionally biased region" description="Low complexity" evidence="1">
    <location>
        <begin position="60"/>
        <end position="71"/>
    </location>
</feature>
<dbReference type="RefSeq" id="XP_025347396.1">
    <property type="nucleotide sequence ID" value="XM_025492592.1"/>
</dbReference>
<proteinExistence type="predicted"/>
<dbReference type="EMBL" id="KZ819328">
    <property type="protein sequence ID" value="PWN20236.1"/>
    <property type="molecule type" value="Genomic_DNA"/>
</dbReference>